<protein>
    <submittedName>
        <fullName evidence="1">Uncharacterized protein</fullName>
    </submittedName>
</protein>
<evidence type="ECO:0000313" key="1">
    <source>
        <dbReference type="EMBL" id="GGP26833.1"/>
    </source>
</evidence>
<organism evidence="1 2">
    <name type="scientific">Silvimonas amylolytica</name>
    <dbReference type="NCBI Taxonomy" id="449663"/>
    <lineage>
        <taxon>Bacteria</taxon>
        <taxon>Pseudomonadati</taxon>
        <taxon>Pseudomonadota</taxon>
        <taxon>Betaproteobacteria</taxon>
        <taxon>Neisseriales</taxon>
        <taxon>Chitinibacteraceae</taxon>
        <taxon>Silvimonas</taxon>
    </lineage>
</organism>
<keyword evidence="2" id="KW-1185">Reference proteome</keyword>
<proteinExistence type="predicted"/>
<evidence type="ECO:0000313" key="2">
    <source>
        <dbReference type="Proteomes" id="UP000621859"/>
    </source>
</evidence>
<dbReference type="RefSeq" id="WP_188694533.1">
    <property type="nucleotide sequence ID" value="NZ_BMLY01000004.1"/>
</dbReference>
<name>A0ABQ2PML3_9NEIS</name>
<dbReference type="Proteomes" id="UP000621859">
    <property type="component" value="Unassembled WGS sequence"/>
</dbReference>
<accession>A0ABQ2PML3</accession>
<reference evidence="2" key="1">
    <citation type="journal article" date="2019" name="Int. J. Syst. Evol. Microbiol.">
        <title>The Global Catalogue of Microorganisms (GCM) 10K type strain sequencing project: providing services to taxonomists for standard genome sequencing and annotation.</title>
        <authorList>
            <consortium name="The Broad Institute Genomics Platform"/>
            <consortium name="The Broad Institute Genome Sequencing Center for Infectious Disease"/>
            <person name="Wu L."/>
            <person name="Ma J."/>
        </authorList>
    </citation>
    <scope>NUCLEOTIDE SEQUENCE [LARGE SCALE GENOMIC DNA]</scope>
    <source>
        <strain evidence="2">CGMCC 1.8860</strain>
    </source>
</reference>
<gene>
    <name evidence="1" type="ORF">GCM10010971_26520</name>
</gene>
<comment type="caution">
    <text evidence="1">The sequence shown here is derived from an EMBL/GenBank/DDBJ whole genome shotgun (WGS) entry which is preliminary data.</text>
</comment>
<sequence>MGERQRYRRRPGIPVVAVQLKLDTEGFTYKKWGEEQRCKPHDWLVNNNGDVYTVEADSFANTYTVQSNGLYIKTGKVWAVQAAEAGRVTTKEGGTNYDSGDWLVSNEADGADAYAVSAKKFEELYELDE</sequence>
<dbReference type="EMBL" id="BMLY01000004">
    <property type="protein sequence ID" value="GGP26833.1"/>
    <property type="molecule type" value="Genomic_DNA"/>
</dbReference>